<name>A0A433CC65_9FUNG</name>
<dbReference type="GO" id="GO:0005730">
    <property type="term" value="C:nucleolus"/>
    <property type="evidence" value="ECO:0007669"/>
    <property type="project" value="UniProtKB-SubCell"/>
</dbReference>
<evidence type="ECO:0000256" key="1">
    <source>
        <dbReference type="ARBA" id="ARBA00022603"/>
    </source>
</evidence>
<evidence type="ECO:0000256" key="3">
    <source>
        <dbReference type="ARBA" id="ARBA00022691"/>
    </source>
</evidence>
<keyword evidence="7" id="KW-1185">Reference proteome</keyword>
<dbReference type="PANTHER" id="PTHR21008:SF1">
    <property type="entry name" value="25S RRNA (ADENINE(2142)-N(1))-METHYLTRANSFERASE"/>
    <property type="match status" value="1"/>
</dbReference>
<feature type="binding site" evidence="4">
    <location>
        <position position="149"/>
    </location>
    <ligand>
        <name>S-adenosyl-L-methionine</name>
        <dbReference type="ChEBI" id="CHEBI:59789"/>
    </ligand>
</feature>
<evidence type="ECO:0000313" key="6">
    <source>
        <dbReference type="EMBL" id="RUP36176.1"/>
    </source>
</evidence>
<dbReference type="HAMAP" id="MF_03044">
    <property type="entry name" value="BMT2"/>
    <property type="match status" value="1"/>
</dbReference>
<feature type="region of interest" description="Disordered" evidence="5">
    <location>
        <begin position="1"/>
        <end position="20"/>
    </location>
</feature>
<keyword evidence="3 4" id="KW-0949">S-adenosyl-L-methionine</keyword>
<comment type="subcellular location">
    <subcellularLocation>
        <location evidence="4">Nucleus</location>
        <location evidence="4">Nucleolus</location>
    </subcellularLocation>
</comment>
<dbReference type="Pfam" id="PF11968">
    <property type="entry name" value="Bmt2"/>
    <property type="match status" value="1"/>
</dbReference>
<dbReference type="EMBL" id="RBNI01013176">
    <property type="protein sequence ID" value="RUP36176.1"/>
    <property type="molecule type" value="Genomic_DNA"/>
</dbReference>
<comment type="similarity">
    <text evidence="4">Belongs to the BMT2 family.</text>
</comment>
<evidence type="ECO:0000256" key="4">
    <source>
        <dbReference type="HAMAP-Rule" id="MF_03044"/>
    </source>
</evidence>
<dbReference type="GO" id="GO:0016433">
    <property type="term" value="F:rRNA (adenine) methyltransferase activity"/>
    <property type="evidence" value="ECO:0007669"/>
    <property type="project" value="UniProtKB-UniRule"/>
</dbReference>
<dbReference type="PANTHER" id="PTHR21008">
    <property type="entry name" value="S-ADENOSYLMETHIONINE SENSOR UPSTREAM OF MTORC1-RELATED"/>
    <property type="match status" value="1"/>
</dbReference>
<protein>
    <recommendedName>
        <fullName evidence="4">25S rRNA adenine-N(1) methyltransferase</fullName>
        <ecNumber evidence="4">2.1.1.-</ecNumber>
    </recommendedName>
</protein>
<dbReference type="InterPro" id="IPR021867">
    <property type="entry name" value="Bmt2/SAMTOR"/>
</dbReference>
<evidence type="ECO:0000313" key="7">
    <source>
        <dbReference type="Proteomes" id="UP000268093"/>
    </source>
</evidence>
<evidence type="ECO:0000256" key="5">
    <source>
        <dbReference type="SAM" id="MobiDB-lite"/>
    </source>
</evidence>
<dbReference type="AlphaFoldDB" id="A0A433CC65"/>
<dbReference type="EC" id="2.1.1.-" evidence="4"/>
<comment type="function">
    <text evidence="4">S-adenosyl-L-methionine-dependent methyltransferase that specifically methylates the N(1) position of an adenine present in helix 65 in 25S rRNA.</text>
</comment>
<proteinExistence type="inferred from homology"/>
<comment type="caution">
    <text evidence="6">The sequence shown here is derived from an EMBL/GenBank/DDBJ whole genome shotgun (WGS) entry which is preliminary data.</text>
</comment>
<gene>
    <name evidence="6" type="ORF">BC936DRAFT_138483</name>
</gene>
<dbReference type="OrthoDB" id="5954793at2759"/>
<evidence type="ECO:0000256" key="2">
    <source>
        <dbReference type="ARBA" id="ARBA00022679"/>
    </source>
</evidence>
<keyword evidence="1 4" id="KW-0489">Methyltransferase</keyword>
<accession>A0A433CC65</accession>
<keyword evidence="4" id="KW-0539">Nucleus</keyword>
<organism evidence="6 7">
    <name type="scientific">Jimgerdemannia flammicorona</name>
    <dbReference type="NCBI Taxonomy" id="994334"/>
    <lineage>
        <taxon>Eukaryota</taxon>
        <taxon>Fungi</taxon>
        <taxon>Fungi incertae sedis</taxon>
        <taxon>Mucoromycota</taxon>
        <taxon>Mucoromycotina</taxon>
        <taxon>Endogonomycetes</taxon>
        <taxon>Endogonales</taxon>
        <taxon>Endogonaceae</taxon>
        <taxon>Jimgerdemannia</taxon>
    </lineage>
</organism>
<keyword evidence="2 4" id="KW-0808">Transferase</keyword>
<feature type="binding site" evidence="4">
    <location>
        <position position="129"/>
    </location>
    <ligand>
        <name>S-adenosyl-L-methionine</name>
        <dbReference type="ChEBI" id="CHEBI:59789"/>
    </ligand>
</feature>
<reference evidence="6 7" key="1">
    <citation type="journal article" date="2018" name="New Phytol.">
        <title>Phylogenomics of Endogonaceae and evolution of mycorrhizas within Mucoromycota.</title>
        <authorList>
            <person name="Chang Y."/>
            <person name="Desiro A."/>
            <person name="Na H."/>
            <person name="Sandor L."/>
            <person name="Lipzen A."/>
            <person name="Clum A."/>
            <person name="Barry K."/>
            <person name="Grigoriev I.V."/>
            <person name="Martin F.M."/>
            <person name="Stajich J.E."/>
            <person name="Smith M.E."/>
            <person name="Bonito G."/>
            <person name="Spatafora J.W."/>
        </authorList>
    </citation>
    <scope>NUCLEOTIDE SEQUENCE [LARGE SCALE GENOMIC DNA]</scope>
    <source>
        <strain evidence="6 7">GMNB39</strain>
    </source>
</reference>
<dbReference type="Proteomes" id="UP000268093">
    <property type="component" value="Unassembled WGS sequence"/>
</dbReference>
<sequence length="302" mass="34065">MTTIPTKRKSTKPSHHRHRRKLIPVTTQATRKKAAASATSTVPIPARFKKSSQETARLIRRFHVLNKELAKCRAAGDTARETDICAEMQEMGGLDWYQKASTLGQNPSLTEIPLSRHQDILPFRLLDVGALLPTNYAAYSSWIRATPIDLNPQHPEIRKQDFLKMAPPAGDGERFDVVCLSLVVNFVGDPVDRGEMLRHPRSFLHPSTVITPRPSPRLLYLVLPLPCVTNSRYMSHEHLLAMMRSLGYVRCIRHHHSTKLAYYLFEWSGAAGSGRGIEWRKKVLEGREGGGRNNFCVVVKSD</sequence>